<dbReference type="STRING" id="582851.GCA_900162665_04350"/>
<name>A0A511ZF67_9BACI</name>
<feature type="binding site" evidence="17">
    <location>
        <position position="76"/>
    </location>
    <ligand>
        <name>Zn(2+)</name>
        <dbReference type="ChEBI" id="CHEBI:29105"/>
        <note>catalytic</note>
    </ligand>
</feature>
<evidence type="ECO:0000256" key="12">
    <source>
        <dbReference type="ARBA" id="ARBA00049861"/>
    </source>
</evidence>
<gene>
    <name evidence="19" type="primary">ribD</name>
    <name evidence="19" type="ORF">OSO01_08330</name>
</gene>
<dbReference type="Pfam" id="PF00383">
    <property type="entry name" value="dCMP_cyt_deam_1"/>
    <property type="match status" value="1"/>
</dbReference>
<dbReference type="OrthoDB" id="9800865at2"/>
<feature type="domain" description="CMP/dCMP-type deaminase" evidence="18">
    <location>
        <begin position="1"/>
        <end position="122"/>
    </location>
</feature>
<evidence type="ECO:0000256" key="1">
    <source>
        <dbReference type="ARBA" id="ARBA00002151"/>
    </source>
</evidence>
<comment type="pathway">
    <text evidence="3 14">Cofactor biosynthesis; riboflavin biosynthesis; 5-amino-6-(D-ribitylamino)uracil from GTP: step 3/4.</text>
</comment>
<evidence type="ECO:0000313" key="20">
    <source>
        <dbReference type="Proteomes" id="UP000321558"/>
    </source>
</evidence>
<comment type="similarity">
    <text evidence="4 14">In the N-terminal section; belongs to the cytidine and deoxycytidylate deaminase family.</text>
</comment>
<dbReference type="InterPro" id="IPR024072">
    <property type="entry name" value="DHFR-like_dom_sf"/>
</dbReference>
<feature type="binding site" evidence="16">
    <location>
        <position position="285"/>
    </location>
    <ligand>
        <name>substrate</name>
    </ligand>
</feature>
<dbReference type="PANTHER" id="PTHR38011">
    <property type="entry name" value="DIHYDROFOLATE REDUCTASE FAMILY PROTEIN (AFU_ORTHOLOGUE AFUA_8G06820)"/>
    <property type="match status" value="1"/>
</dbReference>
<evidence type="ECO:0000256" key="4">
    <source>
        <dbReference type="ARBA" id="ARBA00005259"/>
    </source>
</evidence>
<keyword evidence="20" id="KW-1185">Reference proteome</keyword>
<dbReference type="InterPro" id="IPR016192">
    <property type="entry name" value="APOBEC/CMP_deaminase_Zn-bd"/>
</dbReference>
<dbReference type="PANTHER" id="PTHR38011:SF7">
    <property type="entry name" value="2,5-DIAMINO-6-RIBOSYLAMINO-4(3H)-PYRIMIDINONE 5'-PHOSPHATE REDUCTASE"/>
    <property type="match status" value="1"/>
</dbReference>
<evidence type="ECO:0000256" key="10">
    <source>
        <dbReference type="ARBA" id="ARBA00023002"/>
    </source>
</evidence>
<comment type="function">
    <text evidence="1 14">Converts 2,5-diamino-6-(ribosylamino)-4(3h)-pyrimidinone 5'-phosphate into 5-amino-6-(ribosylamino)-2,4(1h,3h)-pyrimidinedione 5'-phosphate.</text>
</comment>
<evidence type="ECO:0000256" key="7">
    <source>
        <dbReference type="ARBA" id="ARBA00022723"/>
    </source>
</evidence>
<keyword evidence="7 14" id="KW-0479">Metal-binding</keyword>
<evidence type="ECO:0000259" key="18">
    <source>
        <dbReference type="PROSITE" id="PS51747"/>
    </source>
</evidence>
<dbReference type="EC" id="3.5.4.26" evidence="14"/>
<comment type="pathway">
    <text evidence="2 14">Cofactor biosynthesis; riboflavin biosynthesis; 5-amino-6-(D-ribitylamino)uracil from GTP: step 2/4.</text>
</comment>
<evidence type="ECO:0000256" key="17">
    <source>
        <dbReference type="PIRSR" id="PIRSR006769-3"/>
    </source>
</evidence>
<dbReference type="EC" id="1.1.1.193" evidence="14"/>
<dbReference type="SUPFAM" id="SSF53927">
    <property type="entry name" value="Cytidine deaminase-like"/>
    <property type="match status" value="1"/>
</dbReference>
<dbReference type="UniPathway" id="UPA00275">
    <property type="reaction ID" value="UER00401"/>
</dbReference>
<evidence type="ECO:0000256" key="13">
    <source>
        <dbReference type="ARBA" id="ARBA00049886"/>
    </source>
</evidence>
<feature type="binding site" evidence="16">
    <location>
        <begin position="287"/>
        <end position="293"/>
    </location>
    <ligand>
        <name>NADP(+)</name>
        <dbReference type="ChEBI" id="CHEBI:58349"/>
    </ligand>
</feature>
<dbReference type="NCBIfam" id="TIGR00326">
    <property type="entry name" value="eubact_ribD"/>
    <property type="match status" value="1"/>
</dbReference>
<dbReference type="InterPro" id="IPR002734">
    <property type="entry name" value="RibDG_C"/>
</dbReference>
<dbReference type="GO" id="GO:0009231">
    <property type="term" value="P:riboflavin biosynthetic process"/>
    <property type="evidence" value="ECO:0007669"/>
    <property type="project" value="UniProtKB-UniPathway"/>
</dbReference>
<dbReference type="AlphaFoldDB" id="A0A511ZF67"/>
<evidence type="ECO:0000256" key="11">
    <source>
        <dbReference type="ARBA" id="ARBA00023268"/>
    </source>
</evidence>
<feature type="binding site" evidence="16">
    <location>
        <position position="205"/>
    </location>
    <ligand>
        <name>substrate</name>
    </ligand>
</feature>
<keyword evidence="8 14" id="KW-0862">Zinc</keyword>
<dbReference type="GO" id="GO:0008703">
    <property type="term" value="F:5-amino-6-(5-phosphoribosylamino)uracil reductase activity"/>
    <property type="evidence" value="ECO:0007669"/>
    <property type="project" value="UniProtKB-EC"/>
</dbReference>
<feature type="binding site" evidence="17">
    <location>
        <position position="49"/>
    </location>
    <ligand>
        <name>Zn(2+)</name>
        <dbReference type="ChEBI" id="CHEBI:29105"/>
        <note>catalytic</note>
    </ligand>
</feature>
<accession>A0A511ZF67</accession>
<dbReference type="Gene3D" id="3.40.140.10">
    <property type="entry name" value="Cytidine Deaminase, domain 2"/>
    <property type="match status" value="1"/>
</dbReference>
<dbReference type="GO" id="GO:0008270">
    <property type="term" value="F:zinc ion binding"/>
    <property type="evidence" value="ECO:0007669"/>
    <property type="project" value="InterPro"/>
</dbReference>
<evidence type="ECO:0000256" key="14">
    <source>
        <dbReference type="PIRNR" id="PIRNR006769"/>
    </source>
</evidence>
<comment type="similarity">
    <text evidence="5 14">In the C-terminal section; belongs to the HTP reductase family.</text>
</comment>
<dbReference type="RefSeq" id="WP_147208983.1">
    <property type="nucleotide sequence ID" value="NZ_BJYM01000003.1"/>
</dbReference>
<dbReference type="PIRSF" id="PIRSF006769">
    <property type="entry name" value="RibD"/>
    <property type="match status" value="1"/>
</dbReference>
<sequence length="375" mass="41837">MDTLYMEQAIELAKLGQGNTYTNPLVGAVIVKDDAVLATGFHKRYGEKHAEKMAVDQCETPEDLIGSTMYVTMEPCNHTGKQPPCTQLIINSGISKVVIAQLDPNPVVAGKGKAYLEALGIQVVSDILQEKAEALNKHYNYFHRRQQPYIVLKQAVSLDGKISVHPKQRTYLTGEETYKRVHEERQYFQAVMAGSGTILADNPKLLPNVITDFPPIRIILDRKGQTLDFEKYQIYREAVPVWVFTKSNAIDDLPEHVRLIPDNHWTISKVVNYLQKEGIQSVYVEGGSRIHDAFLAENLFEEVITYISPKLIGGNGVSAFSSDRNVLSAVPLTLQSAEAVGEDIRIVSGRGKKDVYRIDSGNRNSQTNQKSESAY</sequence>
<keyword evidence="6 14" id="KW-0686">Riboflavin biosynthesis</keyword>
<evidence type="ECO:0000256" key="16">
    <source>
        <dbReference type="PIRSR" id="PIRSR006769-2"/>
    </source>
</evidence>
<keyword evidence="11" id="KW-0511">Multifunctional enzyme</keyword>
<organism evidence="19 20">
    <name type="scientific">Oceanobacillus sojae</name>
    <dbReference type="NCBI Taxonomy" id="582851"/>
    <lineage>
        <taxon>Bacteria</taxon>
        <taxon>Bacillati</taxon>
        <taxon>Bacillota</taxon>
        <taxon>Bacilli</taxon>
        <taxon>Bacillales</taxon>
        <taxon>Bacillaceae</taxon>
        <taxon>Oceanobacillus</taxon>
    </lineage>
</organism>
<evidence type="ECO:0000256" key="2">
    <source>
        <dbReference type="ARBA" id="ARBA00004882"/>
    </source>
</evidence>
<evidence type="ECO:0000256" key="5">
    <source>
        <dbReference type="ARBA" id="ARBA00007417"/>
    </source>
</evidence>
<dbReference type="InterPro" id="IPR016193">
    <property type="entry name" value="Cytidine_deaminase-like"/>
</dbReference>
<comment type="catalytic activity">
    <reaction evidence="13 14">
        <text>2,5-diamino-6-hydroxy-4-(5-phosphoribosylamino)-pyrimidine + H2O + H(+) = 5-amino-6-(5-phospho-D-ribosylamino)uracil + NH4(+)</text>
        <dbReference type="Rhea" id="RHEA:21868"/>
        <dbReference type="ChEBI" id="CHEBI:15377"/>
        <dbReference type="ChEBI" id="CHEBI:15378"/>
        <dbReference type="ChEBI" id="CHEBI:28938"/>
        <dbReference type="ChEBI" id="CHEBI:58453"/>
        <dbReference type="ChEBI" id="CHEBI:58614"/>
        <dbReference type="EC" id="3.5.4.26"/>
    </reaction>
</comment>
<evidence type="ECO:0000256" key="3">
    <source>
        <dbReference type="ARBA" id="ARBA00004910"/>
    </source>
</evidence>
<dbReference type="GO" id="GO:0008835">
    <property type="term" value="F:diaminohydroxyphosphoribosylaminopyrimidine deaminase activity"/>
    <property type="evidence" value="ECO:0007669"/>
    <property type="project" value="UniProtKB-EC"/>
</dbReference>
<dbReference type="InterPro" id="IPR002125">
    <property type="entry name" value="CMP_dCMP_dom"/>
</dbReference>
<dbReference type="Proteomes" id="UP000321558">
    <property type="component" value="Unassembled WGS sequence"/>
</dbReference>
<protein>
    <recommendedName>
        <fullName evidence="14">Riboflavin biosynthesis protein RibD</fullName>
    </recommendedName>
    <domain>
        <recommendedName>
            <fullName evidence="14">Diaminohydroxyphosphoribosylaminopyrimidine deaminase</fullName>
            <shortName evidence="14">DRAP deaminase</shortName>
            <ecNumber evidence="14">3.5.4.26</ecNumber>
        </recommendedName>
        <alternativeName>
            <fullName evidence="14">Riboflavin-specific deaminase</fullName>
        </alternativeName>
    </domain>
    <domain>
        <recommendedName>
            <fullName evidence="14">5-amino-6-(5-phosphoribosylamino)uracil reductase</fullName>
            <ecNumber evidence="14">1.1.1.193</ecNumber>
        </recommendedName>
        <alternativeName>
            <fullName evidence="14">HTP reductase</fullName>
        </alternativeName>
    </domain>
</protein>
<keyword evidence="9 14" id="KW-0521">NADP</keyword>
<evidence type="ECO:0000256" key="6">
    <source>
        <dbReference type="ARBA" id="ARBA00022619"/>
    </source>
</evidence>
<comment type="catalytic activity">
    <reaction evidence="12 14">
        <text>5-amino-6-(5-phospho-D-ribitylamino)uracil + NADP(+) = 5-amino-6-(5-phospho-D-ribosylamino)uracil + NADPH + H(+)</text>
        <dbReference type="Rhea" id="RHEA:17845"/>
        <dbReference type="ChEBI" id="CHEBI:15378"/>
        <dbReference type="ChEBI" id="CHEBI:57783"/>
        <dbReference type="ChEBI" id="CHEBI:58349"/>
        <dbReference type="ChEBI" id="CHEBI:58421"/>
        <dbReference type="ChEBI" id="CHEBI:58453"/>
        <dbReference type="EC" id="1.1.1.193"/>
    </reaction>
</comment>
<dbReference type="PROSITE" id="PS00903">
    <property type="entry name" value="CYT_DCMP_DEAMINASES_1"/>
    <property type="match status" value="1"/>
</dbReference>
<comment type="cofactor">
    <cofactor evidence="14 17">
        <name>Zn(2+)</name>
        <dbReference type="ChEBI" id="CHEBI:29105"/>
    </cofactor>
    <text evidence="14 17">Binds 1 zinc ion.</text>
</comment>
<dbReference type="InterPro" id="IPR004794">
    <property type="entry name" value="Eubact_RibD"/>
</dbReference>
<feature type="binding site" evidence="16">
    <location>
        <position position="185"/>
    </location>
    <ligand>
        <name>substrate</name>
    </ligand>
</feature>
<keyword evidence="14" id="KW-0378">Hydrolase</keyword>
<feature type="binding site" evidence="17">
    <location>
        <position position="85"/>
    </location>
    <ligand>
        <name>Zn(2+)</name>
        <dbReference type="ChEBI" id="CHEBI:29105"/>
        <note>catalytic</note>
    </ligand>
</feature>
<dbReference type="InterPro" id="IPR050765">
    <property type="entry name" value="Riboflavin_Biosynth_HTPR"/>
</dbReference>
<feature type="active site" description="Proton donor" evidence="15">
    <location>
        <position position="51"/>
    </location>
</feature>
<dbReference type="CDD" id="cd01284">
    <property type="entry name" value="Riboflavin_deaminase-reductase"/>
    <property type="match status" value="1"/>
</dbReference>
<keyword evidence="10 14" id="KW-0560">Oxidoreductase</keyword>
<comment type="caution">
    <text evidence="19">The sequence shown here is derived from an EMBL/GenBank/DDBJ whole genome shotgun (WGS) entry which is preliminary data.</text>
</comment>
<evidence type="ECO:0000256" key="9">
    <source>
        <dbReference type="ARBA" id="ARBA00022857"/>
    </source>
</evidence>
<dbReference type="PROSITE" id="PS51747">
    <property type="entry name" value="CYT_DCMP_DEAMINASES_2"/>
    <property type="match status" value="1"/>
</dbReference>
<feature type="binding site" evidence="16">
    <location>
        <position position="201"/>
    </location>
    <ligand>
        <name>NADP(+)</name>
        <dbReference type="ChEBI" id="CHEBI:58349"/>
    </ligand>
</feature>
<feature type="binding site" evidence="16">
    <location>
        <position position="155"/>
    </location>
    <ligand>
        <name>NADP(+)</name>
        <dbReference type="ChEBI" id="CHEBI:58349"/>
    </ligand>
</feature>
<dbReference type="Gene3D" id="3.40.430.10">
    <property type="entry name" value="Dihydrofolate Reductase, subunit A"/>
    <property type="match status" value="1"/>
</dbReference>
<dbReference type="EMBL" id="BJYM01000003">
    <property type="protein sequence ID" value="GEN86094.1"/>
    <property type="molecule type" value="Genomic_DNA"/>
</dbReference>
<evidence type="ECO:0000256" key="15">
    <source>
        <dbReference type="PIRSR" id="PIRSR006769-1"/>
    </source>
</evidence>
<feature type="binding site" evidence="16">
    <location>
        <position position="197"/>
    </location>
    <ligand>
        <name>NADP(+)</name>
        <dbReference type="ChEBI" id="CHEBI:58349"/>
    </ligand>
</feature>
<evidence type="ECO:0000256" key="8">
    <source>
        <dbReference type="ARBA" id="ARBA00022833"/>
    </source>
</evidence>
<dbReference type="Pfam" id="PF01872">
    <property type="entry name" value="RibD_C"/>
    <property type="match status" value="1"/>
</dbReference>
<dbReference type="SUPFAM" id="SSF53597">
    <property type="entry name" value="Dihydrofolate reductase-like"/>
    <property type="match status" value="1"/>
</dbReference>
<reference evidence="19 20" key="1">
    <citation type="submission" date="2019-07" db="EMBL/GenBank/DDBJ databases">
        <title>Whole genome shotgun sequence of Oceanobacillus sojae NBRC 105379.</title>
        <authorList>
            <person name="Hosoyama A."/>
            <person name="Uohara A."/>
            <person name="Ohji S."/>
            <person name="Ichikawa N."/>
        </authorList>
    </citation>
    <scope>NUCLEOTIDE SEQUENCE [LARGE SCALE GENOMIC DNA]</scope>
    <source>
        <strain evidence="19 20">NBRC 105379</strain>
    </source>
</reference>
<evidence type="ECO:0000313" key="19">
    <source>
        <dbReference type="EMBL" id="GEN86094.1"/>
    </source>
</evidence>
<proteinExistence type="inferred from homology"/>